<proteinExistence type="predicted"/>
<name>A0A2D3UQA5_9PEZI</name>
<dbReference type="PANTHER" id="PTHR38795:SF1">
    <property type="entry name" value="DUF6604 DOMAIN-CONTAINING PROTEIN"/>
    <property type="match status" value="1"/>
</dbReference>
<evidence type="ECO:0000313" key="3">
    <source>
        <dbReference type="EMBL" id="CZT17851.1"/>
    </source>
</evidence>
<gene>
    <name evidence="3" type="ORF">RCC_03687</name>
</gene>
<dbReference type="Proteomes" id="UP000225277">
    <property type="component" value="Unassembled WGS sequence"/>
</dbReference>
<evidence type="ECO:0000259" key="2">
    <source>
        <dbReference type="Pfam" id="PF20253"/>
    </source>
</evidence>
<organism evidence="3 4">
    <name type="scientific">Ramularia collo-cygni</name>
    <dbReference type="NCBI Taxonomy" id="112498"/>
    <lineage>
        <taxon>Eukaryota</taxon>
        <taxon>Fungi</taxon>
        <taxon>Dikarya</taxon>
        <taxon>Ascomycota</taxon>
        <taxon>Pezizomycotina</taxon>
        <taxon>Dothideomycetes</taxon>
        <taxon>Dothideomycetidae</taxon>
        <taxon>Mycosphaerellales</taxon>
        <taxon>Mycosphaerellaceae</taxon>
        <taxon>Ramularia</taxon>
    </lineage>
</organism>
<keyword evidence="4" id="KW-1185">Reference proteome</keyword>
<dbReference type="RefSeq" id="XP_023624742.1">
    <property type="nucleotide sequence ID" value="XM_023768974.1"/>
</dbReference>
<dbReference type="PANTHER" id="PTHR38795">
    <property type="entry name" value="DUF6604 DOMAIN-CONTAINING PROTEIN"/>
    <property type="match status" value="1"/>
</dbReference>
<evidence type="ECO:0000256" key="1">
    <source>
        <dbReference type="SAM" id="MobiDB-lite"/>
    </source>
</evidence>
<dbReference type="OrthoDB" id="3647597at2759"/>
<protein>
    <recommendedName>
        <fullName evidence="2">DUF6604 domain-containing protein</fullName>
    </recommendedName>
</protein>
<feature type="domain" description="DUF6604" evidence="2">
    <location>
        <begin position="11"/>
        <end position="248"/>
    </location>
</feature>
<dbReference type="InterPro" id="IPR046539">
    <property type="entry name" value="DUF6604"/>
</dbReference>
<feature type="compositionally biased region" description="Basic residues" evidence="1">
    <location>
        <begin position="40"/>
        <end position="51"/>
    </location>
</feature>
<reference evidence="3 4" key="1">
    <citation type="submission" date="2016-03" db="EMBL/GenBank/DDBJ databases">
        <authorList>
            <person name="Ploux O."/>
        </authorList>
    </citation>
    <scope>NUCLEOTIDE SEQUENCE [LARGE SCALE GENOMIC DNA]</scope>
    <source>
        <strain evidence="3 4">URUG2</strain>
    </source>
</reference>
<feature type="region of interest" description="Disordered" evidence="1">
    <location>
        <begin position="162"/>
        <end position="183"/>
    </location>
</feature>
<dbReference type="STRING" id="112498.A0A2D3UQA5"/>
<accession>A0A2D3UQA5</accession>
<dbReference type="GeneID" id="35598885"/>
<sequence length="581" mass="66141">MDSAPLIGAYQRYKAGTEKLIQWLFDSASACGPAAPSNRPRSKPKTQPAKRVRTDELIPLAQKIIAAKDPTIDIPLKVLDCTRDAIKGRQQSALWYADKGDLMSNSTHRHFLTILEEIFEMLKREVKSRRPKRKKKIELATDSADLSNLFLHLELEDPSIGTDEADTFDKPKRSAKAQQPVELKMSEEDLENERRFSIWCLMDDLHKIRIHVRGVWMQYKDGDLSLQTTCEITDRAIYIICEIRDDFLNANPTLDSWRNILCCIGLDRYIRNARGIAPWVCSSKDHEHEGPSTTCHFDRLCMPAWCALEEFERLVCWIKYQQPFDSPGDRPVCAFTAHPFARALLDITADLVQLAPSRRSECPIFDRYTELLLRMIDEDQTYGPHNLVATQIYMDVWDVLESCPERALLEANATIEQGAETTRNFSEFSKACSSVSTKSEIRMDVTGGPIAKPCHRCKVHQTQKDRTGWTYQASESQSPVFIPSNVLATLPVFCGVTAFRERIDLTIHGSRLCDANQFTLAAAHLYRAAIVQGSLNTRWDDMEFVISRQNSRDRFVGDMEGQECVNFVARQYCLALGMNVT</sequence>
<feature type="region of interest" description="Disordered" evidence="1">
    <location>
        <begin position="32"/>
        <end position="51"/>
    </location>
</feature>
<dbReference type="Pfam" id="PF20253">
    <property type="entry name" value="DUF6604"/>
    <property type="match status" value="1"/>
</dbReference>
<dbReference type="EMBL" id="FJUY01000004">
    <property type="protein sequence ID" value="CZT17851.1"/>
    <property type="molecule type" value="Genomic_DNA"/>
</dbReference>
<evidence type="ECO:0000313" key="4">
    <source>
        <dbReference type="Proteomes" id="UP000225277"/>
    </source>
</evidence>
<dbReference type="AlphaFoldDB" id="A0A2D3UQA5"/>